<comment type="catalytic activity">
    <reaction evidence="1">
        <text>a ribonucleoside 5'-phosphate + H2O = a ribonucleoside + phosphate</text>
        <dbReference type="Rhea" id="RHEA:12484"/>
        <dbReference type="ChEBI" id="CHEBI:15377"/>
        <dbReference type="ChEBI" id="CHEBI:18254"/>
        <dbReference type="ChEBI" id="CHEBI:43474"/>
        <dbReference type="ChEBI" id="CHEBI:58043"/>
        <dbReference type="EC" id="3.1.3.5"/>
    </reaction>
</comment>
<dbReference type="InterPro" id="IPR036523">
    <property type="entry name" value="SurE-like_sf"/>
</dbReference>
<evidence type="ECO:0000313" key="8">
    <source>
        <dbReference type="Proteomes" id="UP001304300"/>
    </source>
</evidence>
<evidence type="ECO:0000256" key="2">
    <source>
        <dbReference type="ARBA" id="ARBA00011062"/>
    </source>
</evidence>
<dbReference type="AlphaFoldDB" id="A0AAQ3LAV5"/>
<dbReference type="EC" id="3.1.3.5" evidence="3"/>
<dbReference type="GO" id="GO:0046872">
    <property type="term" value="F:metal ion binding"/>
    <property type="evidence" value="ECO:0007669"/>
    <property type="project" value="UniProtKB-KW"/>
</dbReference>
<dbReference type="PANTHER" id="PTHR30457">
    <property type="entry name" value="5'-NUCLEOTIDASE SURE"/>
    <property type="match status" value="1"/>
</dbReference>
<keyword evidence="5 7" id="KW-0378">Hydrolase</keyword>
<dbReference type="EMBL" id="CP136920">
    <property type="protein sequence ID" value="WOO40123.1"/>
    <property type="molecule type" value="Genomic_DNA"/>
</dbReference>
<dbReference type="PANTHER" id="PTHR30457:SF0">
    <property type="entry name" value="PHOSPHATASE, PUTATIVE (AFU_ORTHOLOGUE AFUA_4G01070)-RELATED"/>
    <property type="match status" value="1"/>
</dbReference>
<dbReference type="Gene3D" id="3.40.1210.10">
    <property type="entry name" value="Survival protein SurE-like phosphatase/nucleotidase"/>
    <property type="match status" value="1"/>
</dbReference>
<evidence type="ECO:0000259" key="6">
    <source>
        <dbReference type="Pfam" id="PF01975"/>
    </source>
</evidence>
<dbReference type="SUPFAM" id="SSF64167">
    <property type="entry name" value="SurE-like"/>
    <property type="match status" value="1"/>
</dbReference>
<name>A0AAQ3LAV5_9BACT</name>
<evidence type="ECO:0000313" key="7">
    <source>
        <dbReference type="EMBL" id="WOO40123.1"/>
    </source>
</evidence>
<dbReference type="Proteomes" id="UP001304300">
    <property type="component" value="Chromosome"/>
</dbReference>
<evidence type="ECO:0000256" key="1">
    <source>
        <dbReference type="ARBA" id="ARBA00000815"/>
    </source>
</evidence>
<comment type="similarity">
    <text evidence="2">Belongs to the SurE nucleotidase family.</text>
</comment>
<feature type="domain" description="Survival protein SurE-like phosphatase/nucleotidase" evidence="6">
    <location>
        <begin position="9"/>
        <end position="194"/>
    </location>
</feature>
<keyword evidence="4" id="KW-0479">Metal-binding</keyword>
<dbReference type="Pfam" id="PF01975">
    <property type="entry name" value="SurE"/>
    <property type="match status" value="1"/>
</dbReference>
<reference evidence="7 8" key="1">
    <citation type="submission" date="2023-10" db="EMBL/GenBank/DDBJ databases">
        <title>Rubellicoccus peritrichatus gen. nov., sp. nov., isolated from an algae of coral reef tank.</title>
        <authorList>
            <person name="Luo J."/>
        </authorList>
    </citation>
    <scope>NUCLEOTIDE SEQUENCE [LARGE SCALE GENOMIC DNA]</scope>
    <source>
        <strain evidence="7 8">CR14</strain>
    </source>
</reference>
<dbReference type="KEGG" id="puo:RZN69_15995"/>
<gene>
    <name evidence="7" type="ORF">RZN69_15995</name>
</gene>
<accession>A0AAQ3LAV5</accession>
<sequence length="260" mass="28443">MADNRPHALVTNDDGIDSFFLRVLVEALAERFQVTVAAPMGEQSWIGRAMSRNKDVHMAEYEDFPCRAYALDGTPSDCINIALGHLVSEQPVDLVCSGINIGFNACTPIVLSSGTIAGAIEGAGWGIPSLAFSHHVAEEDYDFLRKNHGKASGTLEESLRASSAHAVAFAGELLGQPVPRPIVHNYNFPMGTKSDTMVERTEPLPISLMKLFERDTAATFRFRYPDGVELPREGNYDMPCLLRGNISYSILDLNRIGEIS</sequence>
<proteinExistence type="inferred from homology"/>
<evidence type="ECO:0000256" key="3">
    <source>
        <dbReference type="ARBA" id="ARBA00012643"/>
    </source>
</evidence>
<protein>
    <recommendedName>
        <fullName evidence="3">5'-nucleotidase</fullName>
        <ecNumber evidence="3">3.1.3.5</ecNumber>
    </recommendedName>
</protein>
<keyword evidence="8" id="KW-1185">Reference proteome</keyword>
<organism evidence="7 8">
    <name type="scientific">Rubellicoccus peritrichatus</name>
    <dbReference type="NCBI Taxonomy" id="3080537"/>
    <lineage>
        <taxon>Bacteria</taxon>
        <taxon>Pseudomonadati</taxon>
        <taxon>Verrucomicrobiota</taxon>
        <taxon>Opitutia</taxon>
        <taxon>Puniceicoccales</taxon>
        <taxon>Cerasicoccaceae</taxon>
        <taxon>Rubellicoccus</taxon>
    </lineage>
</organism>
<evidence type="ECO:0000256" key="5">
    <source>
        <dbReference type="ARBA" id="ARBA00022801"/>
    </source>
</evidence>
<dbReference type="InterPro" id="IPR030048">
    <property type="entry name" value="SurE"/>
</dbReference>
<evidence type="ECO:0000256" key="4">
    <source>
        <dbReference type="ARBA" id="ARBA00022723"/>
    </source>
</evidence>
<dbReference type="InterPro" id="IPR002828">
    <property type="entry name" value="SurE-like_Pase/nucleotidase"/>
</dbReference>
<dbReference type="GO" id="GO:0008253">
    <property type="term" value="F:5'-nucleotidase activity"/>
    <property type="evidence" value="ECO:0007669"/>
    <property type="project" value="UniProtKB-EC"/>
</dbReference>
<dbReference type="RefSeq" id="WP_317832238.1">
    <property type="nucleotide sequence ID" value="NZ_CP136920.1"/>
</dbReference>